<accession>A0A9D1DGY6</accession>
<dbReference type="SUPFAM" id="SSF54211">
    <property type="entry name" value="Ribosomal protein S5 domain 2-like"/>
    <property type="match status" value="1"/>
</dbReference>
<dbReference type="EMBL" id="DVHE01000032">
    <property type="protein sequence ID" value="HIR50445.1"/>
    <property type="molecule type" value="Genomic_DNA"/>
</dbReference>
<dbReference type="CDD" id="cd03711">
    <property type="entry name" value="Tet_C"/>
    <property type="match status" value="1"/>
</dbReference>
<dbReference type="Pfam" id="PF00009">
    <property type="entry name" value="GTP_EFTU"/>
    <property type="match status" value="1"/>
</dbReference>
<dbReference type="InterPro" id="IPR005225">
    <property type="entry name" value="Small_GTP-bd"/>
</dbReference>
<feature type="domain" description="Tr-type G" evidence="6">
    <location>
        <begin position="10"/>
        <end position="233"/>
    </location>
</feature>
<dbReference type="InterPro" id="IPR010298">
    <property type="entry name" value="YacP-like"/>
</dbReference>
<evidence type="ECO:0000256" key="5">
    <source>
        <dbReference type="ARBA" id="ARBA00023251"/>
    </source>
</evidence>
<dbReference type="InterPro" id="IPR031157">
    <property type="entry name" value="G_TR_CS"/>
</dbReference>
<comment type="function">
    <text evidence="1">Abolishes the inhibitory effect of tetracyclin on protein synthesis by a non-covalent modification of the ribosomes.</text>
</comment>
<dbReference type="PRINTS" id="PR00315">
    <property type="entry name" value="ELONGATNFCT"/>
</dbReference>
<dbReference type="Proteomes" id="UP000824239">
    <property type="component" value="Unassembled WGS sequence"/>
</dbReference>
<reference evidence="7" key="2">
    <citation type="journal article" date="2021" name="PeerJ">
        <title>Extensive microbial diversity within the chicken gut microbiome revealed by metagenomics and culture.</title>
        <authorList>
            <person name="Gilroy R."/>
            <person name="Ravi A."/>
            <person name="Getino M."/>
            <person name="Pursley I."/>
            <person name="Horton D.L."/>
            <person name="Alikhan N.F."/>
            <person name="Baker D."/>
            <person name="Gharbi K."/>
            <person name="Hall N."/>
            <person name="Watson M."/>
            <person name="Adriaenssens E.M."/>
            <person name="Foster-Nyarko E."/>
            <person name="Jarju S."/>
            <person name="Secka A."/>
            <person name="Antonio M."/>
            <person name="Oren A."/>
            <person name="Chaudhuri R.R."/>
            <person name="La Ragione R."/>
            <person name="Hildebrand F."/>
            <person name="Pallen M.J."/>
        </authorList>
    </citation>
    <scope>NUCLEOTIDE SEQUENCE</scope>
    <source>
        <strain evidence="7">ChiBcec15-4380</strain>
    </source>
</reference>
<keyword evidence="2" id="KW-0547">Nucleotide-binding</keyword>
<dbReference type="InterPro" id="IPR020568">
    <property type="entry name" value="Ribosomal_Su5_D2-typ_SF"/>
</dbReference>
<name>A0A9D1DGY6_9FIRM</name>
<dbReference type="SUPFAM" id="SSF50447">
    <property type="entry name" value="Translation proteins"/>
    <property type="match status" value="1"/>
</dbReference>
<dbReference type="AlphaFoldDB" id="A0A9D1DGY6"/>
<dbReference type="Gene3D" id="3.40.50.300">
    <property type="entry name" value="P-loop containing nucleotide triphosphate hydrolases"/>
    <property type="match status" value="1"/>
</dbReference>
<keyword evidence="3" id="KW-0648">Protein biosynthesis</keyword>
<protein>
    <submittedName>
        <fullName evidence="7">TetM/TetW/TetO/TetS family tetracycline resistance ribosomal protection protein</fullName>
    </submittedName>
</protein>
<dbReference type="InterPro" id="IPR035647">
    <property type="entry name" value="EFG_III/V"/>
</dbReference>
<dbReference type="GO" id="GO:0006412">
    <property type="term" value="P:translation"/>
    <property type="evidence" value="ECO:0007669"/>
    <property type="project" value="UniProtKB-KW"/>
</dbReference>
<dbReference type="InterPro" id="IPR027417">
    <property type="entry name" value="P-loop_NTPase"/>
</dbReference>
<dbReference type="SUPFAM" id="SSF52540">
    <property type="entry name" value="P-loop containing nucleoside triphosphate hydrolases"/>
    <property type="match status" value="1"/>
</dbReference>
<proteinExistence type="predicted"/>
<evidence type="ECO:0000256" key="2">
    <source>
        <dbReference type="ARBA" id="ARBA00022741"/>
    </source>
</evidence>
<dbReference type="SMART" id="SM00889">
    <property type="entry name" value="EFG_IV"/>
    <property type="match status" value="1"/>
</dbReference>
<sequence>MSQQLQPTDKKRVCIGLLAHVDAGKTTLSEALLYCAGSIRHLGRVDHGDAFLDTFALERQRGITIFSKQAVLETDALRATLLDTPGHVDFSAEMERTLSVLDCAILVVSAPAGIQSHTRTLWKLLRRRNIPTFLFVNKLDLPCPDRAELLEELRRTLGDGIVDMENPDPEAMALGSEALLEEYLETGAVSEVSLARAVAQGKLFPCAFGAALKLTGVEAFLSLLTRLAPAAPAKPDFGALVYKISRDDQGVRLSHMKLTGGTLRVRDTVEGEKITQLRVYSGSKFQAVEEARPGDVVAAVGLTATRAGEGLGCEAQSLAPALEPVLRYRVALPEDCDPVKALAVFRQLEEEDPQLHVDWDGLSRTIFVRLMGPVQREILSDVLKSRFSLEADFVQGGILYKETIAEAVEGVGHYEPLRHYAEVHLILEPAPRGSGLRFETACREDDLDRNWQRLILTHLLEKQHLGVLTGSPITDMTITLAAGKAHLKHTEGGDFRQATYRAVRQGLMTARSILLEPWYDFTLELPQGNVGRAMTDLQQMGAAFDPPETVGETAVLTGQVPVAALGDYPQTITAYTRGLGQLSLQLSGYAPCRDQAQVVEAIGYDPEADLDNSPDSVFCSHGAGYLVKWSEVPEKMHLPSVLAPPRAEPPLRDLAAEYCAMMATDQELLEIFERTYGPVRRDKAQAMRTRRSAAPAKPYRASRLPDGPEYLLVDGYNIIFAWDELKALAEKSLDDARSRLIDRLRNFQGFRQQPVIVVFDAYKVKGSPGSVEQLGGLSVVYTKEAETADQYIERVTHELGKKHRVRVATSDGLEQVIILGHGALRLSAQNFRREVEAAEAAIRSFLSEP</sequence>
<dbReference type="NCBIfam" id="TIGR00231">
    <property type="entry name" value="small_GTP"/>
    <property type="match status" value="1"/>
</dbReference>
<dbReference type="InterPro" id="IPR000640">
    <property type="entry name" value="EFG_V-like"/>
</dbReference>
<gene>
    <name evidence="7" type="ORF">IAA53_04035</name>
</gene>
<dbReference type="Pfam" id="PF22042">
    <property type="entry name" value="EF-G_D2"/>
    <property type="match status" value="1"/>
</dbReference>
<dbReference type="Gene3D" id="3.30.230.10">
    <property type="match status" value="1"/>
</dbReference>
<dbReference type="PANTHER" id="PTHR43261:SF1">
    <property type="entry name" value="RIBOSOME-RELEASING FACTOR 2, MITOCHONDRIAL"/>
    <property type="match status" value="1"/>
</dbReference>
<dbReference type="Gene3D" id="2.40.30.10">
    <property type="entry name" value="Translation factors"/>
    <property type="match status" value="1"/>
</dbReference>
<evidence type="ECO:0000259" key="6">
    <source>
        <dbReference type="PROSITE" id="PS51722"/>
    </source>
</evidence>
<dbReference type="GO" id="GO:0003924">
    <property type="term" value="F:GTPase activity"/>
    <property type="evidence" value="ECO:0007669"/>
    <property type="project" value="InterPro"/>
</dbReference>
<dbReference type="PROSITE" id="PS00301">
    <property type="entry name" value="G_TR_1"/>
    <property type="match status" value="1"/>
</dbReference>
<evidence type="ECO:0000256" key="1">
    <source>
        <dbReference type="ARBA" id="ARBA00003987"/>
    </source>
</evidence>
<dbReference type="InterPro" id="IPR009000">
    <property type="entry name" value="Transl_B-barrel_sf"/>
</dbReference>
<dbReference type="InterPro" id="IPR053905">
    <property type="entry name" value="EF-G-like_DII"/>
</dbReference>
<dbReference type="InterPro" id="IPR000795">
    <property type="entry name" value="T_Tr_GTP-bd_dom"/>
</dbReference>
<dbReference type="InterPro" id="IPR014721">
    <property type="entry name" value="Ribsml_uS5_D2-typ_fold_subgr"/>
</dbReference>
<dbReference type="SMART" id="SM00838">
    <property type="entry name" value="EFG_C"/>
    <property type="match status" value="1"/>
</dbReference>
<reference evidence="7" key="1">
    <citation type="submission" date="2020-10" db="EMBL/GenBank/DDBJ databases">
        <authorList>
            <person name="Gilroy R."/>
        </authorList>
    </citation>
    <scope>NUCLEOTIDE SEQUENCE</scope>
    <source>
        <strain evidence="7">ChiBcec15-4380</strain>
    </source>
</reference>
<dbReference type="GO" id="GO:0046677">
    <property type="term" value="P:response to antibiotic"/>
    <property type="evidence" value="ECO:0007669"/>
    <property type="project" value="UniProtKB-KW"/>
</dbReference>
<evidence type="ECO:0000313" key="8">
    <source>
        <dbReference type="Proteomes" id="UP000824239"/>
    </source>
</evidence>
<dbReference type="GO" id="GO:0005525">
    <property type="term" value="F:GTP binding"/>
    <property type="evidence" value="ECO:0007669"/>
    <property type="project" value="UniProtKB-KW"/>
</dbReference>
<dbReference type="CDD" id="cd10912">
    <property type="entry name" value="PIN_YacP-like"/>
    <property type="match status" value="1"/>
</dbReference>
<dbReference type="PRINTS" id="PR01037">
    <property type="entry name" value="TCRTETOQM"/>
</dbReference>
<evidence type="ECO:0000256" key="3">
    <source>
        <dbReference type="ARBA" id="ARBA00022917"/>
    </source>
</evidence>
<comment type="caution">
    <text evidence="7">The sequence shown here is derived from an EMBL/GenBank/DDBJ whole genome shotgun (WGS) entry which is preliminary data.</text>
</comment>
<dbReference type="InterPro" id="IPR005517">
    <property type="entry name" value="Transl_elong_EFG/EF2_IV"/>
</dbReference>
<dbReference type="PROSITE" id="PS51722">
    <property type="entry name" value="G_TR_2"/>
    <property type="match status" value="1"/>
</dbReference>
<dbReference type="Pfam" id="PF05991">
    <property type="entry name" value="NYN_YacP"/>
    <property type="match status" value="1"/>
</dbReference>
<keyword evidence="4" id="KW-0342">GTP-binding</keyword>
<dbReference type="GO" id="GO:0032790">
    <property type="term" value="P:ribosome disassembly"/>
    <property type="evidence" value="ECO:0007669"/>
    <property type="project" value="TreeGrafter"/>
</dbReference>
<dbReference type="Pfam" id="PF00679">
    <property type="entry name" value="EFG_C"/>
    <property type="match status" value="1"/>
</dbReference>
<keyword evidence="5" id="KW-0046">Antibiotic resistance</keyword>
<evidence type="ECO:0000256" key="4">
    <source>
        <dbReference type="ARBA" id="ARBA00023134"/>
    </source>
</evidence>
<dbReference type="Pfam" id="PF03764">
    <property type="entry name" value="EFG_IV"/>
    <property type="match status" value="1"/>
</dbReference>
<dbReference type="InterPro" id="IPR035650">
    <property type="entry name" value="Tet_C"/>
</dbReference>
<dbReference type="Gene3D" id="3.30.70.240">
    <property type="match status" value="1"/>
</dbReference>
<dbReference type="Gene3D" id="3.30.70.870">
    <property type="entry name" value="Elongation Factor G (Translational Gtpase), domain 3"/>
    <property type="match status" value="1"/>
</dbReference>
<evidence type="ECO:0000313" key="7">
    <source>
        <dbReference type="EMBL" id="HIR50445.1"/>
    </source>
</evidence>
<dbReference type="PANTHER" id="PTHR43261">
    <property type="entry name" value="TRANSLATION ELONGATION FACTOR G-RELATED"/>
    <property type="match status" value="1"/>
</dbReference>
<dbReference type="SUPFAM" id="SSF54980">
    <property type="entry name" value="EF-G C-terminal domain-like"/>
    <property type="match status" value="2"/>
</dbReference>
<organism evidence="7 8">
    <name type="scientific">Candidatus Avoscillospira avicola</name>
    <dbReference type="NCBI Taxonomy" id="2840706"/>
    <lineage>
        <taxon>Bacteria</taxon>
        <taxon>Bacillati</taxon>
        <taxon>Bacillota</taxon>
        <taxon>Clostridia</taxon>
        <taxon>Eubacteriales</taxon>
        <taxon>Oscillospiraceae</taxon>
        <taxon>Oscillospiraceae incertae sedis</taxon>
        <taxon>Candidatus Avoscillospira</taxon>
    </lineage>
</organism>